<name>A0A1M6W9Q1_9BACT</name>
<evidence type="ECO:0000313" key="1">
    <source>
        <dbReference type="EMBL" id="SHK90225.1"/>
    </source>
</evidence>
<proteinExistence type="predicted"/>
<dbReference type="InterPro" id="IPR014710">
    <property type="entry name" value="RmlC-like_jellyroll"/>
</dbReference>
<dbReference type="RefSeq" id="WP_073283369.1">
    <property type="nucleotide sequence ID" value="NZ_FRAS01000007.1"/>
</dbReference>
<keyword evidence="1" id="KW-0418">Kinase</keyword>
<accession>A0A1M6W9Q1</accession>
<dbReference type="OrthoDB" id="667553at2"/>
<dbReference type="Gene3D" id="2.60.120.10">
    <property type="entry name" value="Jelly Rolls"/>
    <property type="match status" value="1"/>
</dbReference>
<evidence type="ECO:0000313" key="2">
    <source>
        <dbReference type="Proteomes" id="UP000183947"/>
    </source>
</evidence>
<dbReference type="EMBL" id="FRAS01000007">
    <property type="protein sequence ID" value="SHK90225.1"/>
    <property type="molecule type" value="Genomic_DNA"/>
</dbReference>
<reference evidence="2" key="1">
    <citation type="submission" date="2016-11" db="EMBL/GenBank/DDBJ databases">
        <authorList>
            <person name="Varghese N."/>
            <person name="Submissions S."/>
        </authorList>
    </citation>
    <scope>NUCLEOTIDE SEQUENCE [LARGE SCALE GENOMIC DNA]</scope>
    <source>
        <strain evidence="2">DSM 18569</strain>
    </source>
</reference>
<dbReference type="STRING" id="1121959.SAMN02746009_01783"/>
<dbReference type="AlphaFoldDB" id="A0A1M6W9Q1"/>
<gene>
    <name evidence="1" type="ORF">SAMN02746009_01783</name>
</gene>
<protein>
    <submittedName>
        <fullName evidence="1">cAMP-binding domain of CRP or a regulatory subunit of cAMP-dependent protein kinases</fullName>
    </submittedName>
</protein>
<dbReference type="GO" id="GO:0016301">
    <property type="term" value="F:kinase activity"/>
    <property type="evidence" value="ECO:0007669"/>
    <property type="project" value="UniProtKB-KW"/>
</dbReference>
<keyword evidence="2" id="KW-1185">Reference proteome</keyword>
<dbReference type="SUPFAM" id="SSF51206">
    <property type="entry name" value="cAMP-binding domain-like"/>
    <property type="match status" value="1"/>
</dbReference>
<dbReference type="Proteomes" id="UP000183947">
    <property type="component" value="Unassembled WGS sequence"/>
</dbReference>
<sequence>MLPADALLLHIGHYIRISEPLRAALLERVQAASYHKGELLHDARHVCTRSDFIQQGLVRLYYLLDGEKITEYFSAEGEWVNSPSSLVKQTPDIYYLEALEPTQTLSLQAQDLGYLFDIFPEMERYARLSMGSVFGHLMDRVTSLRFTSAREKYAHFCRTHHDILHRLPLGMVASYLGITQETLSRIRAER</sequence>
<keyword evidence="1" id="KW-0808">Transferase</keyword>
<organism evidence="1 2">
    <name type="scientific">Hymenobacter psychrotolerans DSM 18569</name>
    <dbReference type="NCBI Taxonomy" id="1121959"/>
    <lineage>
        <taxon>Bacteria</taxon>
        <taxon>Pseudomonadati</taxon>
        <taxon>Bacteroidota</taxon>
        <taxon>Cytophagia</taxon>
        <taxon>Cytophagales</taxon>
        <taxon>Hymenobacteraceae</taxon>
        <taxon>Hymenobacter</taxon>
    </lineage>
</organism>
<dbReference type="InterPro" id="IPR018490">
    <property type="entry name" value="cNMP-bd_dom_sf"/>
</dbReference>